<dbReference type="InterPro" id="IPR002209">
    <property type="entry name" value="Fibroblast_GF_fam"/>
</dbReference>
<organism evidence="3 4">
    <name type="scientific">Acropora cervicornis</name>
    <name type="common">Staghorn coral</name>
    <dbReference type="NCBI Taxonomy" id="6130"/>
    <lineage>
        <taxon>Eukaryota</taxon>
        <taxon>Metazoa</taxon>
        <taxon>Cnidaria</taxon>
        <taxon>Anthozoa</taxon>
        <taxon>Hexacorallia</taxon>
        <taxon>Scleractinia</taxon>
        <taxon>Astrocoeniina</taxon>
        <taxon>Acroporidae</taxon>
        <taxon>Acropora</taxon>
    </lineage>
</organism>
<reference evidence="3" key="2">
    <citation type="journal article" date="2023" name="Science">
        <title>Genomic signatures of disease resistance in endangered staghorn corals.</title>
        <authorList>
            <person name="Vollmer S.V."/>
            <person name="Selwyn J.D."/>
            <person name="Despard B.A."/>
            <person name="Roesel C.L."/>
        </authorList>
    </citation>
    <scope>NUCLEOTIDE SEQUENCE</scope>
    <source>
        <strain evidence="3">K2</strain>
    </source>
</reference>
<dbReference type="InterPro" id="IPR056378">
    <property type="entry name" value="Let-756-like_FGF"/>
</dbReference>
<keyword evidence="4" id="KW-1185">Reference proteome</keyword>
<dbReference type="InterPro" id="IPR008996">
    <property type="entry name" value="IL1/FGF"/>
</dbReference>
<evidence type="ECO:0000313" key="4">
    <source>
        <dbReference type="Proteomes" id="UP001249851"/>
    </source>
</evidence>
<feature type="signal peptide" evidence="2">
    <location>
        <begin position="1"/>
        <end position="19"/>
    </location>
</feature>
<feature type="chain" id="PRO_5042208316" evidence="2">
    <location>
        <begin position="20"/>
        <end position="201"/>
    </location>
</feature>
<comment type="similarity">
    <text evidence="1">Belongs to the heparin-binding growth factors family.</text>
</comment>
<dbReference type="PANTHER" id="PTHR11486">
    <property type="entry name" value="FIBROBLAST GROWTH FACTOR"/>
    <property type="match status" value="1"/>
</dbReference>
<evidence type="ECO:0000256" key="1">
    <source>
        <dbReference type="ARBA" id="ARBA00007936"/>
    </source>
</evidence>
<evidence type="ECO:0000256" key="2">
    <source>
        <dbReference type="SAM" id="SignalP"/>
    </source>
</evidence>
<protein>
    <submittedName>
        <fullName evidence="3">Fibroblast growth factor 2</fullName>
    </submittedName>
</protein>
<gene>
    <name evidence="3" type="ORF">P5673_011528</name>
</gene>
<keyword evidence="2" id="KW-0732">Signal</keyword>
<proteinExistence type="inferred from homology"/>
<comment type="caution">
    <text evidence="3">The sequence shown here is derived from an EMBL/GenBank/DDBJ whole genome shotgun (WGS) entry which is preliminary data.</text>
</comment>
<accession>A0AAD9QPN9</accession>
<reference evidence="3" key="1">
    <citation type="journal article" date="2023" name="G3 (Bethesda)">
        <title>Whole genome assembly and annotation of the endangered Caribbean coral Acropora cervicornis.</title>
        <authorList>
            <person name="Selwyn J.D."/>
            <person name="Vollmer S.V."/>
        </authorList>
    </citation>
    <scope>NUCLEOTIDE SEQUENCE</scope>
    <source>
        <strain evidence="3">K2</strain>
    </source>
</reference>
<dbReference type="SUPFAM" id="SSF50353">
    <property type="entry name" value="Cytokine"/>
    <property type="match status" value="1"/>
</dbReference>
<dbReference type="Pfam" id="PF00167">
    <property type="entry name" value="FGF"/>
    <property type="match status" value="1"/>
</dbReference>
<dbReference type="CDD" id="cd00058">
    <property type="entry name" value="beta-trefoil_FGF"/>
    <property type="match status" value="1"/>
</dbReference>
<evidence type="ECO:0000313" key="3">
    <source>
        <dbReference type="EMBL" id="KAK2564835.1"/>
    </source>
</evidence>
<dbReference type="Gene3D" id="2.80.10.50">
    <property type="match status" value="1"/>
</dbReference>
<dbReference type="SMART" id="SM00442">
    <property type="entry name" value="FGF"/>
    <property type="match status" value="1"/>
</dbReference>
<dbReference type="EMBL" id="JARQWQ010000021">
    <property type="protein sequence ID" value="KAK2564835.1"/>
    <property type="molecule type" value="Genomic_DNA"/>
</dbReference>
<sequence>MFQIMSALVLTNLIAISESHPLLQSAALARIAHREGRNVMPITIAPSVKSARLCSGQSSGHTSTSDVSLCYKNGWFLAISDDGTVNGTSNVQSPDIKLQLRSVGSSLVRIYSPHHCLYVAMASNGKVFTTEHPSDETVFKQTHEPSGFQTFASQRYFTRIGKHVRFNFLSMRKTGHMKNGKKSQRHHRTTLLSVMPARETF</sequence>
<name>A0AAD9QPN9_ACRCE</name>
<dbReference type="Proteomes" id="UP001249851">
    <property type="component" value="Unassembled WGS sequence"/>
</dbReference>
<dbReference type="AlphaFoldDB" id="A0AAD9QPN9"/>
<dbReference type="GO" id="GO:0008083">
    <property type="term" value="F:growth factor activity"/>
    <property type="evidence" value="ECO:0007669"/>
    <property type="project" value="InterPro"/>
</dbReference>